<dbReference type="InterPro" id="IPR016986">
    <property type="entry name" value="UCP031982_abhydr"/>
</dbReference>
<name>A0ABU0B9V1_9HYPH</name>
<keyword evidence="4" id="KW-0732">Signal</keyword>
<dbReference type="PANTHER" id="PTHR10272">
    <property type="entry name" value="PLATELET-ACTIVATING FACTOR ACETYLHYDROLASE"/>
    <property type="match status" value="1"/>
</dbReference>
<dbReference type="Pfam" id="PF12697">
    <property type="entry name" value="Abhydrolase_6"/>
    <property type="match status" value="1"/>
</dbReference>
<evidence type="ECO:0000256" key="2">
    <source>
        <dbReference type="ARBA" id="ARBA00022963"/>
    </source>
</evidence>
<keyword evidence="1 6" id="KW-0378">Hydrolase</keyword>
<keyword evidence="7" id="KW-1185">Reference proteome</keyword>
<organism evidence="6 7">
    <name type="scientific">Ancylobacter polymorphus</name>
    <dbReference type="NCBI Taxonomy" id="223390"/>
    <lineage>
        <taxon>Bacteria</taxon>
        <taxon>Pseudomonadati</taxon>
        <taxon>Pseudomonadota</taxon>
        <taxon>Alphaproteobacteria</taxon>
        <taxon>Hyphomicrobiales</taxon>
        <taxon>Xanthobacteraceae</taxon>
        <taxon>Ancylobacter</taxon>
    </lineage>
</organism>
<feature type="chain" id="PRO_5045370508" evidence="4">
    <location>
        <begin position="23"/>
        <end position="345"/>
    </location>
</feature>
<feature type="domain" description="AB hydrolase-1" evidence="5">
    <location>
        <begin position="82"/>
        <end position="292"/>
    </location>
</feature>
<sequence>MRLLFLLLALALVATGGGAARADGVGFRRLSLTDMPERPLEAAVWYPTSASGPQTLIGDNAALVGESVIVNAAPAAGRHRLVVLSHGFGGNFGNQAWLAVVLARHGYVVAAVNHPGTTSRNLKPDTGARLWERPRDLSRLIDKITRDPAFGADADKVGVVGHSLGGWTAVALAGGRFDPARFTADCDVHAQLAACEIFGRLEAGSTPEARARLAGDLADRRVGAAVALDLGLARGFTPESLAGLKVPVLVMSAGEGDAQVPAALESRYLAAHLPFGLERYIALAGATHFTFLPLCKPGAVALLEAEKRGDGPICHNGTAAEGRAALHAQAADAVLHFLDSELGAP</sequence>
<gene>
    <name evidence="6" type="ORF">J2S75_000310</name>
</gene>
<dbReference type="EMBL" id="JAUSUI010000001">
    <property type="protein sequence ID" value="MDQ0301299.1"/>
    <property type="molecule type" value="Genomic_DNA"/>
</dbReference>
<dbReference type="SUPFAM" id="SSF53474">
    <property type="entry name" value="alpha/beta-Hydrolases"/>
    <property type="match status" value="1"/>
</dbReference>
<evidence type="ECO:0000256" key="1">
    <source>
        <dbReference type="ARBA" id="ARBA00022801"/>
    </source>
</evidence>
<evidence type="ECO:0000256" key="4">
    <source>
        <dbReference type="SAM" id="SignalP"/>
    </source>
</evidence>
<evidence type="ECO:0000313" key="6">
    <source>
        <dbReference type="EMBL" id="MDQ0301299.1"/>
    </source>
</evidence>
<keyword evidence="2" id="KW-0442">Lipid degradation</keyword>
<evidence type="ECO:0000256" key="3">
    <source>
        <dbReference type="ARBA" id="ARBA00023098"/>
    </source>
</evidence>
<keyword evidence="3" id="KW-0443">Lipid metabolism</keyword>
<dbReference type="GO" id="GO:0016787">
    <property type="term" value="F:hydrolase activity"/>
    <property type="evidence" value="ECO:0007669"/>
    <property type="project" value="UniProtKB-KW"/>
</dbReference>
<proteinExistence type="predicted"/>
<feature type="signal peptide" evidence="4">
    <location>
        <begin position="1"/>
        <end position="22"/>
    </location>
</feature>
<dbReference type="Gene3D" id="3.40.50.1820">
    <property type="entry name" value="alpha/beta hydrolase"/>
    <property type="match status" value="1"/>
</dbReference>
<dbReference type="Proteomes" id="UP001224682">
    <property type="component" value="Unassembled WGS sequence"/>
</dbReference>
<dbReference type="PIRSF" id="PIRSF031982">
    <property type="entry name" value="UCP031982_abhydr"/>
    <property type="match status" value="1"/>
</dbReference>
<reference evidence="6 7" key="1">
    <citation type="submission" date="2023-07" db="EMBL/GenBank/DDBJ databases">
        <title>Genomic Encyclopedia of Type Strains, Phase IV (KMG-IV): sequencing the most valuable type-strain genomes for metagenomic binning, comparative biology and taxonomic classification.</title>
        <authorList>
            <person name="Goeker M."/>
        </authorList>
    </citation>
    <scope>NUCLEOTIDE SEQUENCE [LARGE SCALE GENOMIC DNA]</scope>
    <source>
        <strain evidence="6 7">DSM 2457</strain>
    </source>
</reference>
<dbReference type="InterPro" id="IPR029058">
    <property type="entry name" value="AB_hydrolase_fold"/>
</dbReference>
<dbReference type="InterPro" id="IPR000073">
    <property type="entry name" value="AB_hydrolase_1"/>
</dbReference>
<accession>A0ABU0B9V1</accession>
<evidence type="ECO:0000313" key="7">
    <source>
        <dbReference type="Proteomes" id="UP001224682"/>
    </source>
</evidence>
<dbReference type="RefSeq" id="WP_307017539.1">
    <property type="nucleotide sequence ID" value="NZ_JAUSUI010000001.1"/>
</dbReference>
<protein>
    <submittedName>
        <fullName evidence="6">Dienelactone hydrolase</fullName>
    </submittedName>
</protein>
<dbReference type="PANTHER" id="PTHR10272:SF0">
    <property type="entry name" value="PLATELET-ACTIVATING FACTOR ACETYLHYDROLASE"/>
    <property type="match status" value="1"/>
</dbReference>
<comment type="caution">
    <text evidence="6">The sequence shown here is derived from an EMBL/GenBank/DDBJ whole genome shotgun (WGS) entry which is preliminary data.</text>
</comment>
<evidence type="ECO:0000259" key="5">
    <source>
        <dbReference type="Pfam" id="PF12697"/>
    </source>
</evidence>